<gene>
    <name evidence="2" type="ORF">NL394_04390</name>
</gene>
<organism evidence="2 3">
    <name type="scientific">Paenarthrobacter ureafaciens</name>
    <dbReference type="NCBI Taxonomy" id="37931"/>
    <lineage>
        <taxon>Bacteria</taxon>
        <taxon>Bacillati</taxon>
        <taxon>Actinomycetota</taxon>
        <taxon>Actinomycetes</taxon>
        <taxon>Micrococcales</taxon>
        <taxon>Micrococcaceae</taxon>
        <taxon>Paenarthrobacter</taxon>
    </lineage>
</organism>
<keyword evidence="1" id="KW-1133">Transmembrane helix</keyword>
<sequence length="128" mass="14375">MSQVSWFGPKDPRRKRLSAPVKALIVILVVLGVAAGWVWVVASNPSQSSNSQVAEKTKANGLKTCKDLIRQQPHGGGKETIQSDVLVGDLYKTNIVYESFSEVHRWTCRLEWAGSRWRVDILESKRLQ</sequence>
<name>A0AAX3EKY6_PAEUR</name>
<dbReference type="AlphaFoldDB" id="A0AAX3EKY6"/>
<feature type="transmembrane region" description="Helical" evidence="1">
    <location>
        <begin position="21"/>
        <end position="42"/>
    </location>
</feature>
<keyword evidence="1" id="KW-0472">Membrane</keyword>
<reference evidence="2" key="1">
    <citation type="submission" date="2022-07" db="EMBL/GenBank/DDBJ databases">
        <authorList>
            <person name="Wu T."/>
        </authorList>
    </citation>
    <scope>NUCLEOTIDE SEQUENCE</scope>
    <source>
        <strain evidence="2">SD-1</strain>
    </source>
</reference>
<dbReference type="EMBL" id="CP101185">
    <property type="protein sequence ID" value="UYV98474.1"/>
    <property type="molecule type" value="Genomic_DNA"/>
</dbReference>
<evidence type="ECO:0000313" key="3">
    <source>
        <dbReference type="Proteomes" id="UP001163293"/>
    </source>
</evidence>
<dbReference type="RefSeq" id="WP_139126807.1">
    <property type="nucleotide sequence ID" value="NZ_CP043010.1"/>
</dbReference>
<keyword evidence="1" id="KW-0812">Transmembrane</keyword>
<dbReference type="Proteomes" id="UP001163293">
    <property type="component" value="Chromosome"/>
</dbReference>
<accession>A0AAX3EKY6</accession>
<evidence type="ECO:0000256" key="1">
    <source>
        <dbReference type="SAM" id="Phobius"/>
    </source>
</evidence>
<proteinExistence type="predicted"/>
<protein>
    <submittedName>
        <fullName evidence="2">Uncharacterized protein</fullName>
    </submittedName>
</protein>
<evidence type="ECO:0000313" key="2">
    <source>
        <dbReference type="EMBL" id="UYV98474.1"/>
    </source>
</evidence>
<keyword evidence="3" id="KW-1185">Reference proteome</keyword>